<dbReference type="InterPro" id="IPR001466">
    <property type="entry name" value="Beta-lactam-related"/>
</dbReference>
<feature type="domain" description="Beta-lactamase-related" evidence="2">
    <location>
        <begin position="10"/>
        <end position="356"/>
    </location>
</feature>
<name>A0A8J3NDF4_9ACTN</name>
<accession>A0A8J3NDF4</accession>
<evidence type="ECO:0000313" key="4">
    <source>
        <dbReference type="Proteomes" id="UP000612808"/>
    </source>
</evidence>
<dbReference type="EMBL" id="BOMB01000021">
    <property type="protein sequence ID" value="GID12847.1"/>
    <property type="molecule type" value="Genomic_DNA"/>
</dbReference>
<protein>
    <submittedName>
        <fullName evidence="3">Esterase</fullName>
    </submittedName>
</protein>
<dbReference type="AlphaFoldDB" id="A0A8J3NDF4"/>
<dbReference type="GO" id="GO:0016787">
    <property type="term" value="F:hydrolase activity"/>
    <property type="evidence" value="ECO:0007669"/>
    <property type="project" value="UniProtKB-KW"/>
</dbReference>
<gene>
    <name evidence="3" type="ORF">Aru02nite_37360</name>
</gene>
<dbReference type="Proteomes" id="UP000612808">
    <property type="component" value="Unassembled WGS sequence"/>
</dbReference>
<proteinExistence type="predicted"/>
<dbReference type="Gene3D" id="3.40.710.10">
    <property type="entry name" value="DD-peptidase/beta-lactamase superfamily"/>
    <property type="match status" value="1"/>
</dbReference>
<keyword evidence="4" id="KW-1185">Reference proteome</keyword>
<evidence type="ECO:0000313" key="3">
    <source>
        <dbReference type="EMBL" id="GID12847.1"/>
    </source>
</evidence>
<dbReference type="InterPro" id="IPR012338">
    <property type="entry name" value="Beta-lactam/transpept-like"/>
</dbReference>
<sequence length="377" mass="40105">MQRDRASALAEIVRDLTDAGVPGVLLRVADRTGTVVEHLAGHRRTYRMVDGPGWLPGPGEGRRELRRLDDPPPMTPDAVFDLASVSKLAGTTAALMSLTDAGLVDPDAPARDWLPDLPVPVRLRDLLRHRAGLAEWWPVYAGAGEPGAVAAGVPARYPVGAGRHYSDLGFMLLGRVVERAAGEPLADATRRLVFDPAGMTGAHYRPGGAGPAVPLVATGHGDWYERRMIATGNPYPTGVSADAFDRWREYTIEGEVHDGNAWHAFGGVAGHAGLFGGADDLVAYGRALLDADGPWRPDTVARFTAAGPDPGQGLGFWRWPEYGAVGHAGFTGIRFAVLPASGAIVVLMTNRVHAAGTDLLDLGPYWDRTLATVRDEA</sequence>
<dbReference type="PANTHER" id="PTHR43283">
    <property type="entry name" value="BETA-LACTAMASE-RELATED"/>
    <property type="match status" value="1"/>
</dbReference>
<comment type="caution">
    <text evidence="3">The sequence shown here is derived from an EMBL/GenBank/DDBJ whole genome shotgun (WGS) entry which is preliminary data.</text>
</comment>
<dbReference type="SUPFAM" id="SSF56601">
    <property type="entry name" value="beta-lactamase/transpeptidase-like"/>
    <property type="match status" value="1"/>
</dbReference>
<organism evidence="3 4">
    <name type="scientific">Actinocatenispora rupis</name>
    <dbReference type="NCBI Taxonomy" id="519421"/>
    <lineage>
        <taxon>Bacteria</taxon>
        <taxon>Bacillati</taxon>
        <taxon>Actinomycetota</taxon>
        <taxon>Actinomycetes</taxon>
        <taxon>Micromonosporales</taxon>
        <taxon>Micromonosporaceae</taxon>
        <taxon>Actinocatenispora</taxon>
    </lineage>
</organism>
<dbReference type="InterPro" id="IPR050789">
    <property type="entry name" value="Diverse_Enzym_Activities"/>
</dbReference>
<dbReference type="PANTHER" id="PTHR43283:SF11">
    <property type="entry name" value="BETA-LACTAMASE-RELATED DOMAIN-CONTAINING PROTEIN"/>
    <property type="match status" value="1"/>
</dbReference>
<reference evidence="3" key="1">
    <citation type="submission" date="2021-01" db="EMBL/GenBank/DDBJ databases">
        <title>Whole genome shotgun sequence of Actinocatenispora rupis NBRC 107355.</title>
        <authorList>
            <person name="Komaki H."/>
            <person name="Tamura T."/>
        </authorList>
    </citation>
    <scope>NUCLEOTIDE SEQUENCE</scope>
    <source>
        <strain evidence="3">NBRC 107355</strain>
    </source>
</reference>
<dbReference type="Pfam" id="PF00144">
    <property type="entry name" value="Beta-lactamase"/>
    <property type="match status" value="1"/>
</dbReference>
<evidence type="ECO:0000256" key="1">
    <source>
        <dbReference type="ARBA" id="ARBA00022801"/>
    </source>
</evidence>
<evidence type="ECO:0000259" key="2">
    <source>
        <dbReference type="Pfam" id="PF00144"/>
    </source>
</evidence>
<dbReference type="RefSeq" id="WP_203659258.1">
    <property type="nucleotide sequence ID" value="NZ_BAAAZM010000008.1"/>
</dbReference>
<keyword evidence="1" id="KW-0378">Hydrolase</keyword>